<evidence type="ECO:0000313" key="9">
    <source>
        <dbReference type="Proteomes" id="UP000275256"/>
    </source>
</evidence>
<dbReference type="GO" id="GO:0006053">
    <property type="term" value="P:N-acetylmannosamine catabolic process"/>
    <property type="evidence" value="ECO:0007669"/>
    <property type="project" value="TreeGrafter"/>
</dbReference>
<keyword evidence="5 7" id="KW-0413">Isomerase</keyword>
<gene>
    <name evidence="7" type="primary">nanE</name>
    <name evidence="8" type="ORF">EAX62_11800</name>
</gene>
<dbReference type="InterPro" id="IPR007260">
    <property type="entry name" value="NanE"/>
</dbReference>
<evidence type="ECO:0000256" key="3">
    <source>
        <dbReference type="ARBA" id="ARBA00005081"/>
    </source>
</evidence>
<dbReference type="HAMAP" id="MF_01235">
    <property type="entry name" value="ManNAc6P_epimer"/>
    <property type="match status" value="1"/>
</dbReference>
<keyword evidence="9" id="KW-1185">Reference proteome</keyword>
<sequence length="226" mass="23580">MTDLVDGLAGRLVVSCQAYPGEPMRDPRTMSQVAQACVAGGAAAIRVQGLEDIRATVAVIDVPVIGLWKDGDEGVYITPTLRHALACAEAGAHIVAIDATSRPRPDGSTFAGIVRGLKERYPDVLVMADCGSVDDCVRAESDGADIIGTTLGGYTQDRNKTVGPDFEFAQEAIQACTRPVVVEGRVHTLEHAAAVMRLGAHAVCVGTAITHPSTITGWFAAAVRGS</sequence>
<dbReference type="PANTHER" id="PTHR36204">
    <property type="entry name" value="N-ACETYLMANNOSAMINE-6-PHOSPHATE 2-EPIMERASE-RELATED"/>
    <property type="match status" value="1"/>
</dbReference>
<evidence type="ECO:0000256" key="4">
    <source>
        <dbReference type="ARBA" id="ARBA00007439"/>
    </source>
</evidence>
<dbReference type="GO" id="GO:0047465">
    <property type="term" value="F:N-acylglucosamine-6-phosphate 2-epimerase activity"/>
    <property type="evidence" value="ECO:0007669"/>
    <property type="project" value="UniProtKB-EC"/>
</dbReference>
<dbReference type="NCBIfam" id="NF002231">
    <property type="entry name" value="PRK01130.1"/>
    <property type="match status" value="1"/>
</dbReference>
<dbReference type="SUPFAM" id="SSF51366">
    <property type="entry name" value="Ribulose-phoshate binding barrel"/>
    <property type="match status" value="1"/>
</dbReference>
<reference evidence="8 9" key="1">
    <citation type="submission" date="2018-10" db="EMBL/GenBank/DDBJ databases">
        <title>Tessaracoccus antarcticuss sp. nov., isolated from sediment.</title>
        <authorList>
            <person name="Zhou L.Y."/>
            <person name="Du Z.J."/>
        </authorList>
    </citation>
    <scope>NUCLEOTIDE SEQUENCE [LARGE SCALE GENOMIC DNA]</scope>
    <source>
        <strain evidence="8 9">JDX10</strain>
    </source>
</reference>
<comment type="pathway">
    <text evidence="3 7">Amino-sugar metabolism; N-acetylneuraminate degradation; D-fructose 6-phosphate from N-acetylneuraminate: step 3/5.</text>
</comment>
<dbReference type="AlphaFoldDB" id="A0A3M0G1Z2"/>
<comment type="catalytic activity">
    <reaction evidence="1 7">
        <text>an N-acyl-D-glucosamine 6-phosphate = an N-acyl-D-mannosamine 6-phosphate</text>
        <dbReference type="Rhea" id="RHEA:23932"/>
        <dbReference type="ChEBI" id="CHEBI:57599"/>
        <dbReference type="ChEBI" id="CHEBI:57666"/>
        <dbReference type="EC" id="5.1.3.9"/>
    </reaction>
</comment>
<dbReference type="InterPro" id="IPR011060">
    <property type="entry name" value="RibuloseP-bd_barrel"/>
</dbReference>
<comment type="caution">
    <text evidence="8">The sequence shown here is derived from an EMBL/GenBank/DDBJ whole genome shotgun (WGS) entry which is preliminary data.</text>
</comment>
<dbReference type="EMBL" id="REFW01000003">
    <property type="protein sequence ID" value="RMB58805.1"/>
    <property type="molecule type" value="Genomic_DNA"/>
</dbReference>
<proteinExistence type="inferred from homology"/>
<evidence type="ECO:0000256" key="6">
    <source>
        <dbReference type="ARBA" id="ARBA00023277"/>
    </source>
</evidence>
<evidence type="ECO:0000256" key="7">
    <source>
        <dbReference type="HAMAP-Rule" id="MF_01235"/>
    </source>
</evidence>
<dbReference type="EC" id="5.1.3.9" evidence="7"/>
<name>A0A3M0G1Z2_9ACTN</name>
<dbReference type="UniPathway" id="UPA00629">
    <property type="reaction ID" value="UER00682"/>
</dbReference>
<dbReference type="GO" id="GO:0005975">
    <property type="term" value="P:carbohydrate metabolic process"/>
    <property type="evidence" value="ECO:0007669"/>
    <property type="project" value="UniProtKB-UniRule"/>
</dbReference>
<dbReference type="Proteomes" id="UP000275256">
    <property type="component" value="Unassembled WGS sequence"/>
</dbReference>
<evidence type="ECO:0000256" key="5">
    <source>
        <dbReference type="ARBA" id="ARBA00023235"/>
    </source>
</evidence>
<dbReference type="Gene3D" id="3.20.20.70">
    <property type="entry name" value="Aldolase class I"/>
    <property type="match status" value="1"/>
</dbReference>
<protein>
    <recommendedName>
        <fullName evidence="7">Putative N-acetylmannosamine-6-phosphate 2-epimerase</fullName>
        <ecNumber evidence="7">5.1.3.9</ecNumber>
    </recommendedName>
    <alternativeName>
        <fullName evidence="7">ManNAc-6-P epimerase</fullName>
    </alternativeName>
</protein>
<dbReference type="OrthoDB" id="9781704at2"/>
<evidence type="ECO:0000256" key="1">
    <source>
        <dbReference type="ARBA" id="ARBA00000056"/>
    </source>
</evidence>
<organism evidence="8 9">
    <name type="scientific">Tessaracoccus antarcticus</name>
    <dbReference type="NCBI Taxonomy" id="2479848"/>
    <lineage>
        <taxon>Bacteria</taxon>
        <taxon>Bacillati</taxon>
        <taxon>Actinomycetota</taxon>
        <taxon>Actinomycetes</taxon>
        <taxon>Propionibacteriales</taxon>
        <taxon>Propionibacteriaceae</taxon>
        <taxon>Tessaracoccus</taxon>
    </lineage>
</organism>
<keyword evidence="6 7" id="KW-0119">Carbohydrate metabolism</keyword>
<accession>A0A3M0G1Z2</accession>
<dbReference type="GO" id="GO:0005829">
    <property type="term" value="C:cytosol"/>
    <property type="evidence" value="ECO:0007669"/>
    <property type="project" value="TreeGrafter"/>
</dbReference>
<dbReference type="InterPro" id="IPR013785">
    <property type="entry name" value="Aldolase_TIM"/>
</dbReference>
<dbReference type="Pfam" id="PF04131">
    <property type="entry name" value="NanE"/>
    <property type="match status" value="1"/>
</dbReference>
<dbReference type="GO" id="GO:0019262">
    <property type="term" value="P:N-acetylneuraminate catabolic process"/>
    <property type="evidence" value="ECO:0007669"/>
    <property type="project" value="UniProtKB-UniRule"/>
</dbReference>
<dbReference type="PANTHER" id="PTHR36204:SF1">
    <property type="entry name" value="N-ACETYLMANNOSAMINE-6-PHOSPHATE 2-EPIMERASE-RELATED"/>
    <property type="match status" value="1"/>
</dbReference>
<evidence type="ECO:0000313" key="8">
    <source>
        <dbReference type="EMBL" id="RMB58805.1"/>
    </source>
</evidence>
<dbReference type="RefSeq" id="WP_121901926.1">
    <property type="nucleotide sequence ID" value="NZ_REFW01000003.1"/>
</dbReference>
<comment type="function">
    <text evidence="2 7">Converts N-acetylmannosamine-6-phosphate (ManNAc-6-P) to N-acetylglucosamine-6-phosphate (GlcNAc-6-P).</text>
</comment>
<evidence type="ECO:0000256" key="2">
    <source>
        <dbReference type="ARBA" id="ARBA00002147"/>
    </source>
</evidence>
<comment type="similarity">
    <text evidence="4 7">Belongs to the NanE family.</text>
</comment>
<dbReference type="CDD" id="cd04729">
    <property type="entry name" value="NanE"/>
    <property type="match status" value="1"/>
</dbReference>